<evidence type="ECO:0000256" key="7">
    <source>
        <dbReference type="ARBA" id="ARBA00025795"/>
    </source>
</evidence>
<dbReference type="InParanoid" id="B2VS68"/>
<dbReference type="AlphaFoldDB" id="B2VS68"/>
<dbReference type="SUPFAM" id="SSF47571">
    <property type="entry name" value="Cloroperoxidase"/>
    <property type="match status" value="1"/>
</dbReference>
<keyword evidence="3" id="KW-0349">Heme</keyword>
<dbReference type="InterPro" id="IPR000028">
    <property type="entry name" value="Chloroperoxidase"/>
</dbReference>
<gene>
    <name evidence="9" type="ORF">PTRG_01694</name>
</gene>
<evidence type="ECO:0000256" key="4">
    <source>
        <dbReference type="ARBA" id="ARBA00022723"/>
    </source>
</evidence>
<evidence type="ECO:0000256" key="3">
    <source>
        <dbReference type="ARBA" id="ARBA00022617"/>
    </source>
</evidence>
<dbReference type="STRING" id="426418.B2VS68"/>
<evidence type="ECO:0000256" key="1">
    <source>
        <dbReference type="ARBA" id="ARBA00001970"/>
    </source>
</evidence>
<keyword evidence="4" id="KW-0479">Metal-binding</keyword>
<dbReference type="PANTHER" id="PTHR33577">
    <property type="entry name" value="STERIGMATOCYSTIN BIOSYNTHESIS PEROXIDASE STCC-RELATED"/>
    <property type="match status" value="1"/>
</dbReference>
<dbReference type="OMA" id="VTRVDWV"/>
<dbReference type="KEGG" id="ptrr:6338676"/>
<dbReference type="HOGENOM" id="CLU_050230_0_3_1"/>
<keyword evidence="6" id="KW-0408">Iron</keyword>
<sequence>MGADFATLIGATGLLASADPLSLSFNLDDLNQHNFPTEHDVSISRPDAYFGDATAFNASVWNDYISFFSGKMSTDLDTTAIARFSRFENSKRYNPELVFGLKEEILSLAENSLLLQTMGGAGSDKADLRFVRTFIQEQKLPFELGWRPSKAPITLLTLGAMSVEILKKSPDTGNELGTVTKDSYKDILILGAGGLEILGNLTQGISETLGL</sequence>
<comment type="cofactor">
    <cofactor evidence="1">
        <name>heme b</name>
        <dbReference type="ChEBI" id="CHEBI:60344"/>
    </cofactor>
</comment>
<dbReference type="PANTHER" id="PTHR33577:SF9">
    <property type="entry name" value="PEROXIDASE STCC"/>
    <property type="match status" value="1"/>
</dbReference>
<dbReference type="GO" id="GO:0046872">
    <property type="term" value="F:metal ion binding"/>
    <property type="evidence" value="ECO:0007669"/>
    <property type="project" value="UniProtKB-KW"/>
</dbReference>
<dbReference type="eggNOG" id="ENOG502S170">
    <property type="taxonomic scope" value="Eukaryota"/>
</dbReference>
<evidence type="ECO:0000259" key="8">
    <source>
        <dbReference type="PROSITE" id="PS51405"/>
    </source>
</evidence>
<organism evidence="9 10">
    <name type="scientific">Pyrenophora tritici-repentis (strain Pt-1C-BFP)</name>
    <name type="common">Wheat tan spot fungus</name>
    <name type="synonym">Drechslera tritici-repentis</name>
    <dbReference type="NCBI Taxonomy" id="426418"/>
    <lineage>
        <taxon>Eukaryota</taxon>
        <taxon>Fungi</taxon>
        <taxon>Dikarya</taxon>
        <taxon>Ascomycota</taxon>
        <taxon>Pezizomycotina</taxon>
        <taxon>Dothideomycetes</taxon>
        <taxon>Pleosporomycetidae</taxon>
        <taxon>Pleosporales</taxon>
        <taxon>Pleosporineae</taxon>
        <taxon>Pleosporaceae</taxon>
        <taxon>Pyrenophora</taxon>
    </lineage>
</organism>
<dbReference type="GeneID" id="6338676"/>
<dbReference type="Proteomes" id="UP000001471">
    <property type="component" value="Unassembled WGS sequence"/>
</dbReference>
<proteinExistence type="inferred from homology"/>
<accession>B2VS68</accession>
<dbReference type="Gene3D" id="1.10.489.10">
    <property type="entry name" value="Chloroperoxidase-like"/>
    <property type="match status" value="1"/>
</dbReference>
<evidence type="ECO:0000256" key="6">
    <source>
        <dbReference type="ARBA" id="ARBA00023004"/>
    </source>
</evidence>
<evidence type="ECO:0000313" key="10">
    <source>
        <dbReference type="Proteomes" id="UP000001471"/>
    </source>
</evidence>
<dbReference type="EMBL" id="DS231615">
    <property type="protein sequence ID" value="EDU41132.1"/>
    <property type="molecule type" value="Genomic_DNA"/>
</dbReference>
<dbReference type="OrthoDB" id="407298at2759"/>
<dbReference type="PROSITE" id="PS51405">
    <property type="entry name" value="HEME_HALOPEROXIDASE"/>
    <property type="match status" value="1"/>
</dbReference>
<dbReference type="Pfam" id="PF01328">
    <property type="entry name" value="Peroxidase_2"/>
    <property type="match status" value="1"/>
</dbReference>
<evidence type="ECO:0000256" key="5">
    <source>
        <dbReference type="ARBA" id="ARBA00023002"/>
    </source>
</evidence>
<comment type="similarity">
    <text evidence="7">Belongs to the chloroperoxidase family.</text>
</comment>
<evidence type="ECO:0000313" key="9">
    <source>
        <dbReference type="EMBL" id="EDU41132.1"/>
    </source>
</evidence>
<dbReference type="GO" id="GO:0004601">
    <property type="term" value="F:peroxidase activity"/>
    <property type="evidence" value="ECO:0007669"/>
    <property type="project" value="UniProtKB-KW"/>
</dbReference>
<evidence type="ECO:0000256" key="2">
    <source>
        <dbReference type="ARBA" id="ARBA00022559"/>
    </source>
</evidence>
<keyword evidence="2" id="KW-0575">Peroxidase</keyword>
<reference evidence="10" key="1">
    <citation type="journal article" date="2013" name="G3 (Bethesda)">
        <title>Comparative genomics of a plant-pathogenic fungus, Pyrenophora tritici-repentis, reveals transduplication and the impact of repeat elements on pathogenicity and population divergence.</title>
        <authorList>
            <person name="Manning V.A."/>
            <person name="Pandelova I."/>
            <person name="Dhillon B."/>
            <person name="Wilhelm L.J."/>
            <person name="Goodwin S.B."/>
            <person name="Berlin A.M."/>
            <person name="Figueroa M."/>
            <person name="Freitag M."/>
            <person name="Hane J.K."/>
            <person name="Henrissat B."/>
            <person name="Holman W.H."/>
            <person name="Kodira C.D."/>
            <person name="Martin J."/>
            <person name="Oliver R.P."/>
            <person name="Robbertse B."/>
            <person name="Schackwitz W."/>
            <person name="Schwartz D.C."/>
            <person name="Spatafora J.W."/>
            <person name="Turgeon B.G."/>
            <person name="Yandava C."/>
            <person name="Young S."/>
            <person name="Zhou S."/>
            <person name="Zeng Q."/>
            <person name="Grigoriev I.V."/>
            <person name="Ma L.-J."/>
            <person name="Ciuffetti L.M."/>
        </authorList>
    </citation>
    <scope>NUCLEOTIDE SEQUENCE [LARGE SCALE GENOMIC DNA]</scope>
    <source>
        <strain evidence="10">Pt-1C-BFP</strain>
    </source>
</reference>
<feature type="domain" description="Heme haloperoxidase family profile" evidence="8">
    <location>
        <begin position="1"/>
        <end position="160"/>
    </location>
</feature>
<keyword evidence="5" id="KW-0560">Oxidoreductase</keyword>
<protein>
    <recommendedName>
        <fullName evidence="8">Heme haloperoxidase family profile domain-containing protein</fullName>
    </recommendedName>
</protein>
<dbReference type="InterPro" id="IPR036851">
    <property type="entry name" value="Chloroperoxidase-like_sf"/>
</dbReference>
<name>B2VS68_PYRTR</name>